<evidence type="ECO:0000259" key="5">
    <source>
        <dbReference type="PROSITE" id="PS50977"/>
    </source>
</evidence>
<dbReference type="GO" id="GO:0003700">
    <property type="term" value="F:DNA-binding transcription factor activity"/>
    <property type="evidence" value="ECO:0007669"/>
    <property type="project" value="TreeGrafter"/>
</dbReference>
<evidence type="ECO:0000256" key="3">
    <source>
        <dbReference type="ARBA" id="ARBA00023163"/>
    </source>
</evidence>
<reference evidence="6" key="1">
    <citation type="journal article" date="2014" name="Int. J. Syst. Evol. Microbiol.">
        <title>Complete genome sequence of Corynebacterium casei LMG S-19264T (=DSM 44701T), isolated from a smear-ripened cheese.</title>
        <authorList>
            <consortium name="US DOE Joint Genome Institute (JGI-PGF)"/>
            <person name="Walter F."/>
            <person name="Albersmeier A."/>
            <person name="Kalinowski J."/>
            <person name="Ruckert C."/>
        </authorList>
    </citation>
    <scope>NUCLEOTIDE SEQUENCE</scope>
    <source>
        <strain evidence="6">CGMCC 4.7430</strain>
    </source>
</reference>
<dbReference type="Proteomes" id="UP000660745">
    <property type="component" value="Unassembled WGS sequence"/>
</dbReference>
<dbReference type="InterPro" id="IPR050109">
    <property type="entry name" value="HTH-type_TetR-like_transc_reg"/>
</dbReference>
<dbReference type="Pfam" id="PF00440">
    <property type="entry name" value="TetR_N"/>
    <property type="match status" value="1"/>
</dbReference>
<keyword evidence="1" id="KW-0805">Transcription regulation</keyword>
<feature type="DNA-binding region" description="H-T-H motif" evidence="4">
    <location>
        <begin position="42"/>
        <end position="61"/>
    </location>
</feature>
<evidence type="ECO:0000256" key="1">
    <source>
        <dbReference type="ARBA" id="ARBA00023015"/>
    </source>
</evidence>
<keyword evidence="7" id="KW-1185">Reference proteome</keyword>
<dbReference type="PANTHER" id="PTHR30055:SF234">
    <property type="entry name" value="HTH-TYPE TRANSCRIPTIONAL REGULATOR BETI"/>
    <property type="match status" value="1"/>
</dbReference>
<dbReference type="SUPFAM" id="SSF48498">
    <property type="entry name" value="Tetracyclin repressor-like, C-terminal domain"/>
    <property type="match status" value="1"/>
</dbReference>
<dbReference type="EMBL" id="BMNK01000002">
    <property type="protein sequence ID" value="GGP02580.1"/>
    <property type="molecule type" value="Genomic_DNA"/>
</dbReference>
<dbReference type="GO" id="GO:0000976">
    <property type="term" value="F:transcription cis-regulatory region binding"/>
    <property type="evidence" value="ECO:0007669"/>
    <property type="project" value="TreeGrafter"/>
</dbReference>
<accession>A0A918A015</accession>
<dbReference type="SUPFAM" id="SSF46689">
    <property type="entry name" value="Homeodomain-like"/>
    <property type="match status" value="1"/>
</dbReference>
<dbReference type="PANTHER" id="PTHR30055">
    <property type="entry name" value="HTH-TYPE TRANSCRIPTIONAL REGULATOR RUTR"/>
    <property type="match status" value="1"/>
</dbReference>
<dbReference type="Gene3D" id="1.10.357.10">
    <property type="entry name" value="Tetracycline Repressor, domain 2"/>
    <property type="match status" value="1"/>
</dbReference>
<dbReference type="InterPro" id="IPR009057">
    <property type="entry name" value="Homeodomain-like_sf"/>
</dbReference>
<dbReference type="PROSITE" id="PS50977">
    <property type="entry name" value="HTH_TETR_2"/>
    <property type="match status" value="1"/>
</dbReference>
<comment type="caution">
    <text evidence="6">The sequence shown here is derived from an EMBL/GenBank/DDBJ whole genome shotgun (WGS) entry which is preliminary data.</text>
</comment>
<protein>
    <submittedName>
        <fullName evidence="6">TetR family transcriptional regulator</fullName>
    </submittedName>
</protein>
<dbReference type="InterPro" id="IPR025996">
    <property type="entry name" value="MT1864/Rv1816-like_C"/>
</dbReference>
<proteinExistence type="predicted"/>
<dbReference type="InterPro" id="IPR036271">
    <property type="entry name" value="Tet_transcr_reg_TetR-rel_C_sf"/>
</dbReference>
<keyword evidence="2 4" id="KW-0238">DNA-binding</keyword>
<dbReference type="AlphaFoldDB" id="A0A918A015"/>
<evidence type="ECO:0000256" key="4">
    <source>
        <dbReference type="PROSITE-ProRule" id="PRU00335"/>
    </source>
</evidence>
<evidence type="ECO:0000313" key="7">
    <source>
        <dbReference type="Proteomes" id="UP000660745"/>
    </source>
</evidence>
<evidence type="ECO:0000256" key="2">
    <source>
        <dbReference type="ARBA" id="ARBA00023125"/>
    </source>
</evidence>
<evidence type="ECO:0000313" key="6">
    <source>
        <dbReference type="EMBL" id="GGP02580.1"/>
    </source>
</evidence>
<gene>
    <name evidence="6" type="ORF">GCM10012278_10280</name>
</gene>
<reference evidence="6" key="2">
    <citation type="submission" date="2020-09" db="EMBL/GenBank/DDBJ databases">
        <authorList>
            <person name="Sun Q."/>
            <person name="Zhou Y."/>
        </authorList>
    </citation>
    <scope>NUCLEOTIDE SEQUENCE</scope>
    <source>
        <strain evidence="6">CGMCC 4.7430</strain>
    </source>
</reference>
<dbReference type="RefSeq" id="WP_189137336.1">
    <property type="nucleotide sequence ID" value="NZ_BMNK01000002.1"/>
</dbReference>
<feature type="domain" description="HTH tetR-type" evidence="5">
    <location>
        <begin position="18"/>
        <end position="79"/>
    </location>
</feature>
<organism evidence="6 7">
    <name type="scientific">Nonomuraea glycinis</name>
    <dbReference type="NCBI Taxonomy" id="2047744"/>
    <lineage>
        <taxon>Bacteria</taxon>
        <taxon>Bacillati</taxon>
        <taxon>Actinomycetota</taxon>
        <taxon>Actinomycetes</taxon>
        <taxon>Streptosporangiales</taxon>
        <taxon>Streptosporangiaceae</taxon>
        <taxon>Nonomuraea</taxon>
    </lineage>
</organism>
<dbReference type="Pfam" id="PF13305">
    <property type="entry name" value="TetR_C_33"/>
    <property type="match status" value="1"/>
</dbReference>
<name>A0A918A015_9ACTN</name>
<keyword evidence="3" id="KW-0804">Transcription</keyword>
<sequence>MEHIAGQQRKPNPRGAGGVLAEEIVGAALRLVEATSDPSGITLRGVAREAGITAPSIYLHFANLDAVMAAVVDRAFDKLHSTLEDTRAEHDDPVARLRALCRGYASFAVANPQLYGLLFSQEKVSLLRQVESGLLAPKSVDTMPGAHAFGLLVHAVAACVEAGTSTSTDPQYDATLLWTALHGYVTLLHSSADFPWPSHDSMLDQYAGRLALLTP</sequence>
<dbReference type="InterPro" id="IPR001647">
    <property type="entry name" value="HTH_TetR"/>
</dbReference>